<dbReference type="GO" id="GO:0140662">
    <property type="term" value="F:ATP-dependent protein folding chaperone"/>
    <property type="evidence" value="ECO:0007669"/>
    <property type="project" value="InterPro"/>
</dbReference>
<reference evidence="3 4" key="1">
    <citation type="journal article" date="2018" name="Syst. Appl. Microbiol.">
        <title>Flavobacterium circumlabens sp. nov. and Flavobacterium cupreum sp. nov., two psychrotrophic species isolated from Antarctic environmental samples.</title>
        <authorList>
            <person name="Kralova S."/>
            <person name="Busse H.J."/>
            <person name="Svec P."/>
            <person name="Maslanova I."/>
            <person name="Stankova E."/>
            <person name="Bartak M."/>
            <person name="Sedlacek I."/>
        </authorList>
    </citation>
    <scope>NUCLEOTIDE SEQUENCE [LARGE SCALE GENOMIC DNA]</scope>
    <source>
        <strain evidence="3 4">CCM 8828</strain>
    </source>
</reference>
<feature type="non-terminal residue" evidence="3">
    <location>
        <position position="93"/>
    </location>
</feature>
<dbReference type="Gene3D" id="2.60.34.10">
    <property type="entry name" value="Substrate Binding Domain Of DNAk, Chain A, domain 1"/>
    <property type="match status" value="1"/>
</dbReference>
<keyword evidence="1" id="KW-0547">Nucleotide-binding</keyword>
<dbReference type="Gene3D" id="1.20.1270.10">
    <property type="match status" value="1"/>
</dbReference>
<dbReference type="InterPro" id="IPR029047">
    <property type="entry name" value="HSP70_peptide-bd_sf"/>
</dbReference>
<comment type="caution">
    <text evidence="3">The sequence shown here is derived from an EMBL/GenBank/DDBJ whole genome shotgun (WGS) entry which is preliminary data.</text>
</comment>
<evidence type="ECO:0000313" key="4">
    <source>
        <dbReference type="Proteomes" id="UP000298340"/>
    </source>
</evidence>
<sequence length="93" mass="10110">IDANGIIKVTATDKGTGKSHDIRIEASSGLTSEEIERMKQDAEANAESDKVLKAKAEKINEADSTIFQTETQLKELGDKLTDDQKTAIEFALT</sequence>
<dbReference type="AlphaFoldDB" id="A0A4Y7U241"/>
<name>A0A4Y7U241_9FLAO</name>
<dbReference type="InterPro" id="IPR029048">
    <property type="entry name" value="HSP70_C_sf"/>
</dbReference>
<evidence type="ECO:0000256" key="2">
    <source>
        <dbReference type="ARBA" id="ARBA00022840"/>
    </source>
</evidence>
<gene>
    <name evidence="3" type="ORF">D0809_31260</name>
</gene>
<dbReference type="InterPro" id="IPR013126">
    <property type="entry name" value="Hsp_70_fam"/>
</dbReference>
<feature type="non-terminal residue" evidence="3">
    <location>
        <position position="1"/>
    </location>
</feature>
<accession>A0A4Y7U241</accession>
<proteinExistence type="predicted"/>
<evidence type="ECO:0000256" key="1">
    <source>
        <dbReference type="ARBA" id="ARBA00022741"/>
    </source>
</evidence>
<dbReference type="Proteomes" id="UP000298340">
    <property type="component" value="Unassembled WGS sequence"/>
</dbReference>
<organism evidence="3 4">
    <name type="scientific">Flavobacterium circumlabens</name>
    <dbReference type="NCBI Taxonomy" id="2133765"/>
    <lineage>
        <taxon>Bacteria</taxon>
        <taxon>Pseudomonadati</taxon>
        <taxon>Bacteroidota</taxon>
        <taxon>Flavobacteriia</taxon>
        <taxon>Flavobacteriales</taxon>
        <taxon>Flavobacteriaceae</taxon>
        <taxon>Flavobacterium</taxon>
    </lineage>
</organism>
<dbReference type="RefSeq" id="WP_153226956.1">
    <property type="nucleotide sequence ID" value="NZ_QWDN01001459.1"/>
</dbReference>
<protein>
    <submittedName>
        <fullName evidence="3">Molecular chaperone DnaK</fullName>
    </submittedName>
</protein>
<evidence type="ECO:0000313" key="3">
    <source>
        <dbReference type="EMBL" id="TEB40311.1"/>
    </source>
</evidence>
<dbReference type="GO" id="GO:0005524">
    <property type="term" value="F:ATP binding"/>
    <property type="evidence" value="ECO:0007669"/>
    <property type="project" value="UniProtKB-KW"/>
</dbReference>
<dbReference type="EMBL" id="QWDN01001459">
    <property type="protein sequence ID" value="TEB40311.1"/>
    <property type="molecule type" value="Genomic_DNA"/>
</dbReference>
<dbReference type="Pfam" id="PF00012">
    <property type="entry name" value="HSP70"/>
    <property type="match status" value="1"/>
</dbReference>
<dbReference type="SUPFAM" id="SSF100920">
    <property type="entry name" value="Heat shock protein 70kD (HSP70), peptide-binding domain"/>
    <property type="match status" value="1"/>
</dbReference>
<keyword evidence="2" id="KW-0067">ATP-binding</keyword>